<feature type="domain" description="DUF3752" evidence="2">
    <location>
        <begin position="108"/>
        <end position="249"/>
    </location>
</feature>
<name>A0ABD2XJU3_9HYME</name>
<dbReference type="PANTHER" id="PTHR46370">
    <property type="entry name" value="GPALPP MOTIFS-CONTAINING PROTEIN 1"/>
    <property type="match status" value="1"/>
</dbReference>
<dbReference type="EMBL" id="JBJJXI010000021">
    <property type="protein sequence ID" value="KAL3405395.1"/>
    <property type="molecule type" value="Genomic_DNA"/>
</dbReference>
<feature type="compositionally biased region" description="Basic and acidic residues" evidence="1">
    <location>
        <begin position="174"/>
        <end position="193"/>
    </location>
</feature>
<sequence length="253" mass="29369">MDSDSGSDSECYGPALPPSMQKRPILGPQLPPPDFQNKDESEVKKEIQKTHSESEDDEEVFGPVPLNHPAAQSRVQIALENRARRVQENFSNKVEDKNKREEWMTEFPEAHALKLGLDSIKRKFRATEGPDMSDRSMWSDTPADRLRKQREKEENRFVPSEESTSKKTKKSKSEKRDREEEEEKRESLLDIHLKNMSKSKKKIEKQAKRLGLSTRRPFDRDVDLQTNVLDGEKKKKIFEKASKLNDRFTVGKM</sequence>
<evidence type="ECO:0000313" key="3">
    <source>
        <dbReference type="EMBL" id="KAL3405395.1"/>
    </source>
</evidence>
<dbReference type="Pfam" id="PF12572">
    <property type="entry name" value="DUF3752"/>
    <property type="match status" value="1"/>
</dbReference>
<dbReference type="InterPro" id="IPR046331">
    <property type="entry name" value="GPAM1-like"/>
</dbReference>
<organism evidence="3 4">
    <name type="scientific">Trichogramma kaykai</name>
    <dbReference type="NCBI Taxonomy" id="54128"/>
    <lineage>
        <taxon>Eukaryota</taxon>
        <taxon>Metazoa</taxon>
        <taxon>Ecdysozoa</taxon>
        <taxon>Arthropoda</taxon>
        <taxon>Hexapoda</taxon>
        <taxon>Insecta</taxon>
        <taxon>Pterygota</taxon>
        <taxon>Neoptera</taxon>
        <taxon>Endopterygota</taxon>
        <taxon>Hymenoptera</taxon>
        <taxon>Apocrita</taxon>
        <taxon>Proctotrupomorpha</taxon>
        <taxon>Chalcidoidea</taxon>
        <taxon>Trichogrammatidae</taxon>
        <taxon>Trichogramma</taxon>
    </lineage>
</organism>
<proteinExistence type="predicted"/>
<dbReference type="AlphaFoldDB" id="A0ABD2XJU3"/>
<feature type="compositionally biased region" description="Basic and acidic residues" evidence="1">
    <location>
        <begin position="36"/>
        <end position="53"/>
    </location>
</feature>
<comment type="caution">
    <text evidence="3">The sequence shown here is derived from an EMBL/GenBank/DDBJ whole genome shotgun (WGS) entry which is preliminary data.</text>
</comment>
<reference evidence="3 4" key="1">
    <citation type="journal article" date="2024" name="bioRxiv">
        <title>A reference genome for Trichogramma kaykai: A tiny desert-dwelling parasitoid wasp with competing sex-ratio distorters.</title>
        <authorList>
            <person name="Culotta J."/>
            <person name="Lindsey A.R."/>
        </authorList>
    </citation>
    <scope>NUCLEOTIDE SEQUENCE [LARGE SCALE GENOMIC DNA]</scope>
    <source>
        <strain evidence="3 4">KSX58</strain>
    </source>
</reference>
<keyword evidence="4" id="KW-1185">Reference proteome</keyword>
<gene>
    <name evidence="3" type="ORF">TKK_002409</name>
</gene>
<feature type="compositionally biased region" description="Basic and acidic residues" evidence="1">
    <location>
        <begin position="142"/>
        <end position="156"/>
    </location>
</feature>
<dbReference type="InterPro" id="IPR022226">
    <property type="entry name" value="DUF3752"/>
</dbReference>
<feature type="region of interest" description="Disordered" evidence="1">
    <location>
        <begin position="126"/>
        <end position="211"/>
    </location>
</feature>
<dbReference type="PANTHER" id="PTHR46370:SF1">
    <property type="entry name" value="GPALPP MOTIFS-CONTAINING PROTEIN 1"/>
    <property type="match status" value="1"/>
</dbReference>
<protein>
    <recommendedName>
        <fullName evidence="2">DUF3752 domain-containing protein</fullName>
    </recommendedName>
</protein>
<feature type="region of interest" description="Disordered" evidence="1">
    <location>
        <begin position="1"/>
        <end position="68"/>
    </location>
</feature>
<dbReference type="Proteomes" id="UP001627154">
    <property type="component" value="Unassembled WGS sequence"/>
</dbReference>
<accession>A0ABD2XJU3</accession>
<evidence type="ECO:0000256" key="1">
    <source>
        <dbReference type="SAM" id="MobiDB-lite"/>
    </source>
</evidence>
<evidence type="ECO:0000259" key="2">
    <source>
        <dbReference type="Pfam" id="PF12572"/>
    </source>
</evidence>
<evidence type="ECO:0000313" key="4">
    <source>
        <dbReference type="Proteomes" id="UP001627154"/>
    </source>
</evidence>